<dbReference type="AlphaFoldDB" id="A0A8E0V5G7"/>
<dbReference type="InterPro" id="IPR007632">
    <property type="entry name" value="Anoctamin"/>
</dbReference>
<keyword evidence="4 5" id="KW-0472">Membrane</keyword>
<feature type="domain" description="Anoctamin alpha-beta plait" evidence="7">
    <location>
        <begin position="20"/>
        <end position="85"/>
    </location>
</feature>
<feature type="transmembrane region" description="Helical" evidence="5">
    <location>
        <begin position="531"/>
        <end position="554"/>
    </location>
</feature>
<dbReference type="PANTHER" id="PTHR12308:SF77">
    <property type="entry name" value="MEMBRANE STRESS RESPONSE PROTEIN (IST2), PUTATIVE (AFU_ORTHOLOGUE AFUA_4G03330)-RELATED"/>
    <property type="match status" value="1"/>
</dbReference>
<evidence type="ECO:0000256" key="5">
    <source>
        <dbReference type="SAM" id="Phobius"/>
    </source>
</evidence>
<evidence type="ECO:0000256" key="2">
    <source>
        <dbReference type="ARBA" id="ARBA00022692"/>
    </source>
</evidence>
<dbReference type="PANTHER" id="PTHR12308">
    <property type="entry name" value="ANOCTAMIN"/>
    <property type="match status" value="1"/>
</dbReference>
<dbReference type="GO" id="GO:0032541">
    <property type="term" value="C:cortical endoplasmic reticulum"/>
    <property type="evidence" value="ECO:0007669"/>
    <property type="project" value="TreeGrafter"/>
</dbReference>
<dbReference type="EMBL" id="BBXM02000011">
    <property type="protein sequence ID" value="GIC94900.1"/>
    <property type="molecule type" value="Genomic_DNA"/>
</dbReference>
<feature type="domain" description="Anoctamin alpha-beta plait" evidence="7">
    <location>
        <begin position="95"/>
        <end position="156"/>
    </location>
</feature>
<feature type="transmembrane region" description="Helical" evidence="5">
    <location>
        <begin position="301"/>
        <end position="328"/>
    </location>
</feature>
<protein>
    <submittedName>
        <fullName evidence="8">Uncharacterized protein</fullName>
    </submittedName>
</protein>
<feature type="transmembrane region" description="Helical" evidence="5">
    <location>
        <begin position="615"/>
        <end position="633"/>
    </location>
</feature>
<proteinExistence type="predicted"/>
<organism evidence="8 9">
    <name type="scientific">Aspergillus udagawae</name>
    <dbReference type="NCBI Taxonomy" id="91492"/>
    <lineage>
        <taxon>Eukaryota</taxon>
        <taxon>Fungi</taxon>
        <taxon>Dikarya</taxon>
        <taxon>Ascomycota</taxon>
        <taxon>Pezizomycotina</taxon>
        <taxon>Eurotiomycetes</taxon>
        <taxon>Eurotiomycetidae</taxon>
        <taxon>Eurotiales</taxon>
        <taxon>Aspergillaceae</taxon>
        <taxon>Aspergillus</taxon>
        <taxon>Aspergillus subgen. Fumigati</taxon>
    </lineage>
</organism>
<dbReference type="Pfam" id="PF20877">
    <property type="entry name" value="Anoctamin_N"/>
    <property type="match status" value="2"/>
</dbReference>
<comment type="subcellular location">
    <subcellularLocation>
        <location evidence="1">Membrane</location>
        <topology evidence="1">Multi-pass membrane protein</topology>
    </subcellularLocation>
</comment>
<reference evidence="8" key="1">
    <citation type="journal article" date="2015" name="Genome Announc.">
        <title>Draft Genome Sequence of the Pathogenic Filamentous Fungus Aspergillus udagawae Strain IFM 46973T.</title>
        <authorList>
            <person name="Kusuya Y."/>
            <person name="Takahashi-Nakaguchi A."/>
            <person name="Takahashi H."/>
            <person name="Yaguchi T."/>
        </authorList>
    </citation>
    <scope>NUCLEOTIDE SEQUENCE</scope>
    <source>
        <strain evidence="8">IFM 46973</strain>
    </source>
</reference>
<name>A0A8E0V5G7_9EURO</name>
<evidence type="ECO:0000259" key="6">
    <source>
        <dbReference type="Pfam" id="PF04547"/>
    </source>
</evidence>
<feature type="transmembrane region" description="Helical" evidence="5">
    <location>
        <begin position="387"/>
        <end position="408"/>
    </location>
</feature>
<keyword evidence="3 5" id="KW-1133">Transmembrane helix</keyword>
<evidence type="ECO:0000259" key="7">
    <source>
        <dbReference type="Pfam" id="PF20877"/>
    </source>
</evidence>
<evidence type="ECO:0000313" key="9">
    <source>
        <dbReference type="Proteomes" id="UP000036893"/>
    </source>
</evidence>
<evidence type="ECO:0000256" key="4">
    <source>
        <dbReference type="ARBA" id="ARBA00023136"/>
    </source>
</evidence>
<feature type="transmembrane region" description="Helical" evidence="5">
    <location>
        <begin position="587"/>
        <end position="603"/>
    </location>
</feature>
<feature type="transmembrane region" description="Helical" evidence="5">
    <location>
        <begin position="226"/>
        <end position="247"/>
    </location>
</feature>
<dbReference type="InterPro" id="IPR049452">
    <property type="entry name" value="Anoctamin_TM"/>
</dbReference>
<dbReference type="Proteomes" id="UP000036893">
    <property type="component" value="Unassembled WGS sequence"/>
</dbReference>
<dbReference type="GO" id="GO:0005254">
    <property type="term" value="F:chloride channel activity"/>
    <property type="evidence" value="ECO:0007669"/>
    <property type="project" value="TreeGrafter"/>
</dbReference>
<reference evidence="8" key="2">
    <citation type="submission" date="2021-01" db="EMBL/GenBank/DDBJ databases">
        <title>Pan-genome distribution and transcriptional activeness of fungal secondary metabolism genes in Aspergillus section Fumigati.</title>
        <authorList>
            <person name="Takahashi H."/>
            <person name="Umemura M."/>
            <person name="Ninomiya A."/>
            <person name="Kusuya Y."/>
            <person name="Urayama S."/>
            <person name="Shimizu M."/>
            <person name="Watanabe A."/>
            <person name="Kamei K."/>
            <person name="Yaguchi T."/>
            <person name="Hagiwara D."/>
        </authorList>
    </citation>
    <scope>NUCLEOTIDE SEQUENCE</scope>
    <source>
        <strain evidence="8">IFM 46973</strain>
    </source>
</reference>
<accession>A0A8E0V5G7</accession>
<feature type="domain" description="Anoctamin transmembrane" evidence="6">
    <location>
        <begin position="189"/>
        <end position="651"/>
    </location>
</feature>
<feature type="transmembrane region" description="Helical" evidence="5">
    <location>
        <begin position="198"/>
        <end position="220"/>
    </location>
</feature>
<sequence>MALLFFHNHRFDHTEFDNLGVDWVIHYQFEEVDTSRAIEEFQNLIHDLKAARLKIQVRHGDGASLLVCVRVPRDHLGRMIYESRYFAAYTLLSSPTDFTRVKDWLYGVVHELPVASDYADAETPAEELRSVYHAVTWQRHLGGAGITPRIGKWKNIASGFPLHDRAANAELLRKMSRSVKMTDEDLDAIRALFGEKTAFYFAFIQSYSLFLVVPAVWGVICWSYFGPYSINCALVNCLWCIVFVEYWKIRETDLSLQWNVKGVGALKVNRPQYVWDREVQDPITGETVRMFSMRKQLLRQLLLIPFATVATVALGTLIVVTFALEVFISEVYVGPLKGYLEFVPTVLFSLSLPTITSKLTDIATQLTEYENYRTQDQYDLAQTAKTFVMNFITAFLPTILTAFVYVPFGAKIIPYLDIFQVRGLHSAISPEFQVDTSRFQQEVIYLSVTGQVLSFGEEVILPYVKKVLWRKWRDYRLQKTQAGRPRRYSKMTDLLLIDPPSEAAFLTQVRNEAEADEYNVHEDTLEMCVQYGYLALFGVAWPLVPLLFLINNWLELRGDFFKLTLECQRPPPIRADSIGPSLQGLEFLTWLGTLSTASIVYLYRNGMKDVHMSSLLLVLFIAQQVYLAVRFAVRTGLQKLGSGTLRREAAKRYAVRKSYLETFCARRVHGNGKPRVRFNDHVDVYSSSTDSSPTDPVQTKSATLHKEMAYGSEQEAEFWDEQRWTAEEMGVKLIKALSGEEKKRE</sequence>
<gene>
    <name evidence="8" type="ORF">Aud_002230</name>
</gene>
<evidence type="ECO:0000313" key="8">
    <source>
        <dbReference type="EMBL" id="GIC94900.1"/>
    </source>
</evidence>
<dbReference type="Pfam" id="PF04547">
    <property type="entry name" value="Anoctamin"/>
    <property type="match status" value="1"/>
</dbReference>
<evidence type="ECO:0000256" key="1">
    <source>
        <dbReference type="ARBA" id="ARBA00004141"/>
    </source>
</evidence>
<dbReference type="RefSeq" id="XP_043152166.1">
    <property type="nucleotide sequence ID" value="XM_043296231.1"/>
</dbReference>
<dbReference type="InterPro" id="IPR049456">
    <property type="entry name" value="Anoctamin_N_fung"/>
</dbReference>
<evidence type="ECO:0000256" key="3">
    <source>
        <dbReference type="ARBA" id="ARBA00022989"/>
    </source>
</evidence>
<dbReference type="GeneID" id="66989706"/>
<dbReference type="GO" id="GO:0016020">
    <property type="term" value="C:membrane"/>
    <property type="evidence" value="ECO:0007669"/>
    <property type="project" value="UniProtKB-SubCell"/>
</dbReference>
<comment type="caution">
    <text evidence="8">The sequence shown here is derived from an EMBL/GenBank/DDBJ whole genome shotgun (WGS) entry which is preliminary data.</text>
</comment>
<keyword evidence="2 5" id="KW-0812">Transmembrane</keyword>